<protein>
    <recommendedName>
        <fullName evidence="4">TIGR04086 family membrane protein</fullName>
    </recommendedName>
</protein>
<proteinExistence type="predicted"/>
<keyword evidence="1" id="KW-0472">Membrane</keyword>
<feature type="transmembrane region" description="Helical" evidence="1">
    <location>
        <begin position="21"/>
        <end position="44"/>
    </location>
</feature>
<keyword evidence="3" id="KW-1185">Reference proteome</keyword>
<name>A0ABQ4MHU2_9BACL</name>
<sequence>MIGGSYMHFIRRMVSFRLSHPTLSGLWYAFFWMMIGALVLSLLLQSSVLEEDELKLYTYIVHGVSLLAGGLVSGKRAGQKGLYQGSITGLIYGILLLLISFLALDHSLGLGELALIFPALLLGAIGGVFGVNLNKK</sequence>
<comment type="caution">
    <text evidence="2">The sequence shown here is derived from an EMBL/GenBank/DDBJ whole genome shotgun (WGS) entry which is preliminary data.</text>
</comment>
<evidence type="ECO:0000313" key="2">
    <source>
        <dbReference type="EMBL" id="GIP55524.1"/>
    </source>
</evidence>
<keyword evidence="1" id="KW-0812">Transmembrane</keyword>
<evidence type="ECO:0000256" key="1">
    <source>
        <dbReference type="SAM" id="Phobius"/>
    </source>
</evidence>
<organism evidence="2 3">
    <name type="scientific">Paenibacillus vini</name>
    <dbReference type="NCBI Taxonomy" id="1476024"/>
    <lineage>
        <taxon>Bacteria</taxon>
        <taxon>Bacillati</taxon>
        <taxon>Bacillota</taxon>
        <taxon>Bacilli</taxon>
        <taxon>Bacillales</taxon>
        <taxon>Paenibacillaceae</taxon>
        <taxon>Paenibacillus</taxon>
    </lineage>
</organism>
<reference evidence="2 3" key="1">
    <citation type="submission" date="2021-03" db="EMBL/GenBank/DDBJ databases">
        <title>Antimicrobial resistance genes in bacteria isolated from Japanese honey, and their potential for conferring macrolide and lincosamide resistance in the American foulbrood pathogen Paenibacillus larvae.</title>
        <authorList>
            <person name="Okamoto M."/>
            <person name="Kumagai M."/>
            <person name="Kanamori H."/>
            <person name="Takamatsu D."/>
        </authorList>
    </citation>
    <scope>NUCLEOTIDE SEQUENCE [LARGE SCALE GENOMIC DNA]</scope>
    <source>
        <strain evidence="2 3">J42TS3</strain>
    </source>
</reference>
<gene>
    <name evidence="2" type="ORF">J42TS3_45590</name>
</gene>
<evidence type="ECO:0008006" key="4">
    <source>
        <dbReference type="Google" id="ProtNLM"/>
    </source>
</evidence>
<dbReference type="Pfam" id="PF12670">
    <property type="entry name" value="DUF3792"/>
    <property type="match status" value="1"/>
</dbReference>
<accession>A0ABQ4MHU2</accession>
<dbReference type="Proteomes" id="UP000679992">
    <property type="component" value="Unassembled WGS sequence"/>
</dbReference>
<feature type="transmembrane region" description="Helical" evidence="1">
    <location>
        <begin position="56"/>
        <end position="74"/>
    </location>
</feature>
<dbReference type="EMBL" id="BOSL01000020">
    <property type="protein sequence ID" value="GIP55524.1"/>
    <property type="molecule type" value="Genomic_DNA"/>
</dbReference>
<feature type="transmembrane region" description="Helical" evidence="1">
    <location>
        <begin position="115"/>
        <end position="133"/>
    </location>
</feature>
<keyword evidence="1" id="KW-1133">Transmembrane helix</keyword>
<evidence type="ECO:0000313" key="3">
    <source>
        <dbReference type="Proteomes" id="UP000679992"/>
    </source>
</evidence>
<feature type="transmembrane region" description="Helical" evidence="1">
    <location>
        <begin position="81"/>
        <end position="103"/>
    </location>
</feature>
<dbReference type="InterPro" id="IPR023804">
    <property type="entry name" value="DUF3792_TM"/>
</dbReference>
<dbReference type="NCBIfam" id="TIGR04086">
    <property type="entry name" value="TIGR04086_membr"/>
    <property type="match status" value="1"/>
</dbReference>